<protein>
    <submittedName>
        <fullName evidence="2">Uncharacterized protein</fullName>
    </submittedName>
</protein>
<keyword evidence="1" id="KW-0812">Transmembrane</keyword>
<keyword evidence="3" id="KW-1185">Reference proteome</keyword>
<evidence type="ECO:0000313" key="2">
    <source>
        <dbReference type="EMBL" id="PXF47864.1"/>
    </source>
</evidence>
<name>A0A2V3J0D8_9FLOR</name>
<evidence type="ECO:0000256" key="1">
    <source>
        <dbReference type="SAM" id="Phobius"/>
    </source>
</evidence>
<accession>A0A2V3J0D8</accession>
<keyword evidence="1" id="KW-1133">Transmembrane helix</keyword>
<feature type="transmembrane region" description="Helical" evidence="1">
    <location>
        <begin position="62"/>
        <end position="82"/>
    </location>
</feature>
<organism evidence="2 3">
    <name type="scientific">Gracilariopsis chorda</name>
    <dbReference type="NCBI Taxonomy" id="448386"/>
    <lineage>
        <taxon>Eukaryota</taxon>
        <taxon>Rhodophyta</taxon>
        <taxon>Florideophyceae</taxon>
        <taxon>Rhodymeniophycidae</taxon>
        <taxon>Gracilariales</taxon>
        <taxon>Gracilariaceae</taxon>
        <taxon>Gracilariopsis</taxon>
    </lineage>
</organism>
<gene>
    <name evidence="2" type="ORF">BWQ96_02250</name>
</gene>
<proteinExistence type="predicted"/>
<evidence type="ECO:0000313" key="3">
    <source>
        <dbReference type="Proteomes" id="UP000247409"/>
    </source>
</evidence>
<comment type="caution">
    <text evidence="2">The sequence shown here is derived from an EMBL/GenBank/DDBJ whole genome shotgun (WGS) entry which is preliminary data.</text>
</comment>
<dbReference type="EMBL" id="NBIV01000018">
    <property type="protein sequence ID" value="PXF47864.1"/>
    <property type="molecule type" value="Genomic_DNA"/>
</dbReference>
<sequence>MAFVSSFTGVSLAQPTRAAVSARRAPVRHARQSRMTLAPLAQQVSLRLNDAAILLSAKDVDFGGYTGPIIGLLTIAVIIAVLTPPVKE</sequence>
<dbReference type="OrthoDB" id="5613at2759"/>
<keyword evidence="1" id="KW-0472">Membrane</keyword>
<dbReference type="AlphaFoldDB" id="A0A2V3J0D8"/>
<dbReference type="Proteomes" id="UP000247409">
    <property type="component" value="Unassembled WGS sequence"/>
</dbReference>
<reference evidence="2 3" key="1">
    <citation type="journal article" date="2018" name="Mol. Biol. Evol.">
        <title>Analysis of the draft genome of the red seaweed Gracilariopsis chorda provides insights into genome size evolution in Rhodophyta.</title>
        <authorList>
            <person name="Lee J."/>
            <person name="Yang E.C."/>
            <person name="Graf L."/>
            <person name="Yang J.H."/>
            <person name="Qiu H."/>
            <person name="Zel Zion U."/>
            <person name="Chan C.X."/>
            <person name="Stephens T.G."/>
            <person name="Weber A.P.M."/>
            <person name="Boo G.H."/>
            <person name="Boo S.M."/>
            <person name="Kim K.M."/>
            <person name="Shin Y."/>
            <person name="Jung M."/>
            <person name="Lee S.J."/>
            <person name="Yim H.S."/>
            <person name="Lee J.H."/>
            <person name="Bhattacharya D."/>
            <person name="Yoon H.S."/>
        </authorList>
    </citation>
    <scope>NUCLEOTIDE SEQUENCE [LARGE SCALE GENOMIC DNA]</scope>
    <source>
        <strain evidence="2 3">SKKU-2015</strain>
        <tissue evidence="2">Whole body</tissue>
    </source>
</reference>